<feature type="chain" id="PRO_5027073342" evidence="2">
    <location>
        <begin position="29"/>
        <end position="276"/>
    </location>
</feature>
<organism evidence="4 5">
    <name type="scientific">Dissulfurirhabdus thermomarina</name>
    <dbReference type="NCBI Taxonomy" id="1765737"/>
    <lineage>
        <taxon>Bacteria</taxon>
        <taxon>Deltaproteobacteria</taxon>
        <taxon>Dissulfurirhabdaceae</taxon>
        <taxon>Dissulfurirhabdus</taxon>
    </lineage>
</organism>
<dbReference type="GO" id="GO:0016491">
    <property type="term" value="F:oxidoreductase activity"/>
    <property type="evidence" value="ECO:0007669"/>
    <property type="project" value="TreeGrafter"/>
</dbReference>
<gene>
    <name evidence="4" type="ORF">G3N55_00880</name>
</gene>
<dbReference type="InterPro" id="IPR010177">
    <property type="entry name" value="Paired_CXXCH_1"/>
</dbReference>
<proteinExistence type="predicted"/>
<evidence type="ECO:0000313" key="5">
    <source>
        <dbReference type="Proteomes" id="UP000469346"/>
    </source>
</evidence>
<reference evidence="4 5" key="1">
    <citation type="submission" date="2020-02" db="EMBL/GenBank/DDBJ databases">
        <title>Comparative genomics of sulfur disproportionating microorganisms.</title>
        <authorList>
            <person name="Ward L.M."/>
            <person name="Bertran E."/>
            <person name="Johnston D.T."/>
        </authorList>
    </citation>
    <scope>NUCLEOTIDE SEQUENCE [LARGE SCALE GENOMIC DNA]</scope>
    <source>
        <strain evidence="4 5">DSM 100025</strain>
    </source>
</reference>
<protein>
    <submittedName>
        <fullName evidence="4">Cytochrome C</fullName>
    </submittedName>
</protein>
<dbReference type="InterPro" id="IPR051829">
    <property type="entry name" value="Multiheme_Cytochr_ET"/>
</dbReference>
<dbReference type="Gene3D" id="1.10.1130.10">
    <property type="entry name" value="Flavocytochrome C3, Chain A"/>
    <property type="match status" value="1"/>
</dbReference>
<evidence type="ECO:0000256" key="2">
    <source>
        <dbReference type="SAM" id="SignalP"/>
    </source>
</evidence>
<accession>A0A6N9TS58</accession>
<dbReference type="InterPro" id="IPR036280">
    <property type="entry name" value="Multihaem_cyt_sf"/>
</dbReference>
<dbReference type="PANTHER" id="PTHR35038">
    <property type="entry name" value="DISSIMILATORY SULFITE REDUCTASE SIRA"/>
    <property type="match status" value="1"/>
</dbReference>
<dbReference type="Pfam" id="PF09699">
    <property type="entry name" value="Paired_CXXCH_1"/>
    <property type="match status" value="1"/>
</dbReference>
<dbReference type="RefSeq" id="WP_163297567.1">
    <property type="nucleotide sequence ID" value="NZ_JAATWC010000011.1"/>
</dbReference>
<dbReference type="Gene3D" id="3.90.10.10">
    <property type="entry name" value="Cytochrome C3"/>
    <property type="match status" value="1"/>
</dbReference>
<dbReference type="SUPFAM" id="SSF48695">
    <property type="entry name" value="Multiheme cytochromes"/>
    <property type="match status" value="1"/>
</dbReference>
<evidence type="ECO:0000313" key="4">
    <source>
        <dbReference type="EMBL" id="NDY41406.1"/>
    </source>
</evidence>
<sequence>MPRPPRISRSLLALVFLLGTTPAGPAGAGAGPVLSVQDCAKCHKEAPRDIESGGGAHKSEVTCLDCHDGHPPEKREIIPACSRCHADGAHFQVKGCLGCHRNPHTPLEITLEGNATAACMTCHEEPGVQLRDFKSFHSTMTCNACHRRHGLVPRCLDCHEPHAPAMVQADCTRCHRAHMPLQVAYAPDLPAALCAACHEEKAALLAAGGTRHKDLGCAKCHQAKHKMVPKCADCHGVPHPAGILAKFPRCEDCHKDAHDLNHWTVARAAPAATPKP</sequence>
<dbReference type="EMBL" id="JAAGRR010000004">
    <property type="protein sequence ID" value="NDY41406.1"/>
    <property type="molecule type" value="Genomic_DNA"/>
</dbReference>
<feature type="domain" description="Doubled CXXCH motif" evidence="3">
    <location>
        <begin position="162"/>
        <end position="202"/>
    </location>
</feature>
<keyword evidence="5" id="KW-1185">Reference proteome</keyword>
<name>A0A6N9TS58_DISTH</name>
<dbReference type="Proteomes" id="UP000469346">
    <property type="component" value="Unassembled WGS sequence"/>
</dbReference>
<evidence type="ECO:0000259" key="3">
    <source>
        <dbReference type="Pfam" id="PF09699"/>
    </source>
</evidence>
<keyword evidence="1 2" id="KW-0732">Signal</keyword>
<comment type="caution">
    <text evidence="4">The sequence shown here is derived from an EMBL/GenBank/DDBJ whole genome shotgun (WGS) entry which is preliminary data.</text>
</comment>
<feature type="signal peptide" evidence="2">
    <location>
        <begin position="1"/>
        <end position="28"/>
    </location>
</feature>
<dbReference type="AlphaFoldDB" id="A0A6N9TS58"/>
<dbReference type="PANTHER" id="PTHR35038:SF6">
    <property type="entry name" value="SURFACE LOCALIZED DECAHEME CYTOCHROME C LIPOPROTEIN"/>
    <property type="match status" value="1"/>
</dbReference>
<evidence type="ECO:0000256" key="1">
    <source>
        <dbReference type="ARBA" id="ARBA00022729"/>
    </source>
</evidence>